<evidence type="ECO:0000256" key="2">
    <source>
        <dbReference type="SAM" id="Phobius"/>
    </source>
</evidence>
<evidence type="ECO:0000313" key="3">
    <source>
        <dbReference type="EMBL" id="ROT85830.1"/>
    </source>
</evidence>
<feature type="transmembrane region" description="Helical" evidence="2">
    <location>
        <begin position="207"/>
        <end position="235"/>
    </location>
</feature>
<comment type="caution">
    <text evidence="3">The sequence shown here is derived from an EMBL/GenBank/DDBJ whole genome shotgun (WGS) entry which is preliminary data.</text>
</comment>
<proteinExistence type="predicted"/>
<feature type="transmembrane region" description="Helical" evidence="2">
    <location>
        <begin position="167"/>
        <end position="195"/>
    </location>
</feature>
<name>A0A423UAV8_PENVA</name>
<evidence type="ECO:0000256" key="1">
    <source>
        <dbReference type="SAM" id="MobiDB-lite"/>
    </source>
</evidence>
<feature type="region of interest" description="Disordered" evidence="1">
    <location>
        <begin position="77"/>
        <end position="98"/>
    </location>
</feature>
<keyword evidence="4" id="KW-1185">Reference proteome</keyword>
<dbReference type="AlphaFoldDB" id="A0A423UAV8"/>
<keyword evidence="2" id="KW-1133">Transmembrane helix</keyword>
<dbReference type="EMBL" id="QCYY01000173">
    <property type="protein sequence ID" value="ROT85830.1"/>
    <property type="molecule type" value="Genomic_DNA"/>
</dbReference>
<organism evidence="3 4">
    <name type="scientific">Penaeus vannamei</name>
    <name type="common">Whiteleg shrimp</name>
    <name type="synonym">Litopenaeus vannamei</name>
    <dbReference type="NCBI Taxonomy" id="6689"/>
    <lineage>
        <taxon>Eukaryota</taxon>
        <taxon>Metazoa</taxon>
        <taxon>Ecdysozoa</taxon>
        <taxon>Arthropoda</taxon>
        <taxon>Crustacea</taxon>
        <taxon>Multicrustacea</taxon>
        <taxon>Malacostraca</taxon>
        <taxon>Eumalacostraca</taxon>
        <taxon>Eucarida</taxon>
        <taxon>Decapoda</taxon>
        <taxon>Dendrobranchiata</taxon>
        <taxon>Penaeoidea</taxon>
        <taxon>Penaeidae</taxon>
        <taxon>Penaeus</taxon>
    </lineage>
</organism>
<feature type="transmembrane region" description="Helical" evidence="2">
    <location>
        <begin position="283"/>
        <end position="299"/>
    </location>
</feature>
<feature type="transmembrane region" description="Helical" evidence="2">
    <location>
        <begin position="247"/>
        <end position="271"/>
    </location>
</feature>
<feature type="transmembrane region" description="Helical" evidence="2">
    <location>
        <begin position="305"/>
        <end position="326"/>
    </location>
</feature>
<accession>A0A423UAV8</accession>
<keyword evidence="2" id="KW-0472">Membrane</keyword>
<gene>
    <name evidence="3" type="ORF">C7M84_005623</name>
</gene>
<sequence length="394" mass="44537">MARRRLLRFHHCKLSERRSLGEVTSVTSTQASACKFHMLYRPPLHRYRGRRRGWTEGASEGRRRSHTGVLRSLDLPATPWDPEGWAPRPGEGEGKGRGFQWENSSELALSDVTGSGLLCGVALLARPFHLPSLPHRSPFSLIPSPSTIPFLILLLPPFYLIPSPSTIPFLILLLLLPFYLIPSPSTIPFLILLLLPPFYLIPSPSTIPFLILLLLPPFYLIPSPSTIPFLILLLLPPFYLIPSPSTIPFLILLLLPPCYLIPSPYILFMLYSFPFSFSLPNHSLITFLPLFPLLFFPALPVPTPFISFQLPSLALLCIPVLLYFLLHHLPLPPSLPFPPLPFFSLSFFPSLHHHSSPPSLFSPPPCPLPLPFLPLFHHRRTCRPPWRSSYHAMR</sequence>
<keyword evidence="2" id="KW-0812">Transmembrane</keyword>
<evidence type="ECO:0000313" key="4">
    <source>
        <dbReference type="Proteomes" id="UP000283509"/>
    </source>
</evidence>
<protein>
    <submittedName>
        <fullName evidence="3">Uncharacterized protein</fullName>
    </submittedName>
</protein>
<reference evidence="3 4" key="2">
    <citation type="submission" date="2019-01" db="EMBL/GenBank/DDBJ databases">
        <title>The decoding of complex shrimp genome reveals the adaptation for benthos swimmer, frequently molting mechanism and breeding impact on genome.</title>
        <authorList>
            <person name="Sun Y."/>
            <person name="Gao Y."/>
            <person name="Yu Y."/>
        </authorList>
    </citation>
    <scope>NUCLEOTIDE SEQUENCE [LARGE SCALE GENOMIC DNA]</scope>
    <source>
        <tissue evidence="3">Muscle</tissue>
    </source>
</reference>
<dbReference type="Proteomes" id="UP000283509">
    <property type="component" value="Unassembled WGS sequence"/>
</dbReference>
<reference evidence="3 4" key="1">
    <citation type="submission" date="2018-04" db="EMBL/GenBank/DDBJ databases">
        <authorList>
            <person name="Zhang X."/>
            <person name="Yuan J."/>
            <person name="Li F."/>
            <person name="Xiang J."/>
        </authorList>
    </citation>
    <scope>NUCLEOTIDE SEQUENCE [LARGE SCALE GENOMIC DNA]</scope>
    <source>
        <tissue evidence="3">Muscle</tissue>
    </source>
</reference>